<protein>
    <submittedName>
        <fullName evidence="1">Uncharacterized protein</fullName>
    </submittedName>
</protein>
<dbReference type="EMBL" id="SMDC01000002">
    <property type="protein sequence ID" value="TCW38411.1"/>
    <property type="molecule type" value="Genomic_DNA"/>
</dbReference>
<sequence length="449" mass="51142">MPQRDLPLFLLLGTADHEGVTSKLKSTNTQFKKKLLDSSIQNWNTIFYYYEKYQIKGTIVKLTPHTYRAIASEEYKELAERLFHEIAQHPNIVFVYEALLSGLAEDPHQDDKEEQNPLFGHYFGQPRDVTLEIVNSMMKKHCLNVMPYKKNAELTVLATSFLEQNENNLLFRLYVPSERMWALEADKLLQLFRDYLSKVSGVSSRLDQYQTNQGVIYEFFGESEDSARDIAEDFDEFSKFMDICASDPSKAKVILRDKSLAATSIINIVDRYSKEARRLHVDLRQERERKILSIRHRLESELTDALPVNLDWDVITSIVDDTIPQAGFLGSALSLAQSPLKISGSENVAINLKPQIIQTVNGVVSQEIYGDQHIGHEAREILELINKYAENRKAELSSAVHEVLDPDAPKSDRLSAKQKLKGFLFGLGSKVTDAALEVLQKYIENQIGV</sequence>
<dbReference type="Proteomes" id="UP000295247">
    <property type="component" value="Unassembled WGS sequence"/>
</dbReference>
<proteinExistence type="predicted"/>
<dbReference type="RefSeq" id="WP_132228736.1">
    <property type="nucleotide sequence ID" value="NZ_NRRH01000003.1"/>
</dbReference>
<name>A0A4R4AGQ2_MARGR</name>
<evidence type="ECO:0000313" key="2">
    <source>
        <dbReference type="Proteomes" id="UP000295247"/>
    </source>
</evidence>
<organism evidence="1 2">
    <name type="scientific">Marichromatium gracile</name>
    <name type="common">Chromatium gracile</name>
    <dbReference type="NCBI Taxonomy" id="1048"/>
    <lineage>
        <taxon>Bacteria</taxon>
        <taxon>Pseudomonadati</taxon>
        <taxon>Pseudomonadota</taxon>
        <taxon>Gammaproteobacteria</taxon>
        <taxon>Chromatiales</taxon>
        <taxon>Chromatiaceae</taxon>
        <taxon>Marichromatium</taxon>
    </lineage>
</organism>
<accession>A0A4R4AGQ2</accession>
<reference evidence="1 2" key="1">
    <citation type="submission" date="2019-03" db="EMBL/GenBank/DDBJ databases">
        <title>Genomic Encyclopedia of Type Strains, Phase IV (KMG-IV): sequencing the most valuable type-strain genomes for metagenomic binning, comparative biology and taxonomic classification.</title>
        <authorList>
            <person name="Goeker M."/>
        </authorList>
    </citation>
    <scope>NUCLEOTIDE SEQUENCE [LARGE SCALE GENOMIC DNA]</scope>
    <source>
        <strain evidence="1 2">DSM 203</strain>
    </source>
</reference>
<comment type="caution">
    <text evidence="1">The sequence shown here is derived from an EMBL/GenBank/DDBJ whole genome shotgun (WGS) entry which is preliminary data.</text>
</comment>
<gene>
    <name evidence="1" type="ORF">EDC29_102304</name>
</gene>
<evidence type="ECO:0000313" key="1">
    <source>
        <dbReference type="EMBL" id="TCW38411.1"/>
    </source>
</evidence>
<dbReference type="AlphaFoldDB" id="A0A4R4AGQ2"/>